<dbReference type="OrthoDB" id="2617999at2"/>
<evidence type="ECO:0000313" key="1">
    <source>
        <dbReference type="EMBL" id="RDB05592.1"/>
    </source>
</evidence>
<dbReference type="AlphaFoldDB" id="A0A369I935"/>
<dbReference type="RefSeq" id="WP_114461597.1">
    <property type="nucleotide sequence ID" value="NZ_QPIW01000009.1"/>
</dbReference>
<accession>A0A369I935</accession>
<protein>
    <submittedName>
        <fullName evidence="1">Uncharacterized protein</fullName>
    </submittedName>
</protein>
<sequence>MTFDSYGYLMPYEVIPTDLETFEQVFVHGFSEMSKRHKWFNNYLSYVESLKQVIGGGFVQWIDGSFISRKFNPNDIDFLTFIDFESYQQHEKEIEEFRLRRYSRKLGTDGCFVKVYPPNHPLYNIYQIECKRWLFDFTTEYVTKRPKGIIQLNF</sequence>
<dbReference type="Pfam" id="PF22014">
    <property type="entry name" value="DUF6932"/>
    <property type="match status" value="1"/>
</dbReference>
<name>A0A369I935_9BACT</name>
<keyword evidence="2" id="KW-1185">Reference proteome</keyword>
<comment type="caution">
    <text evidence="1">The sequence shown here is derived from an EMBL/GenBank/DDBJ whole genome shotgun (WGS) entry which is preliminary data.</text>
</comment>
<dbReference type="InterPro" id="IPR053860">
    <property type="entry name" value="DUF6932"/>
</dbReference>
<dbReference type="EMBL" id="QPIW01000009">
    <property type="protein sequence ID" value="RDB05592.1"/>
    <property type="molecule type" value="Genomic_DNA"/>
</dbReference>
<gene>
    <name evidence="1" type="ORF">DVG78_13500</name>
</gene>
<proteinExistence type="predicted"/>
<dbReference type="Proteomes" id="UP000253141">
    <property type="component" value="Unassembled WGS sequence"/>
</dbReference>
<reference evidence="1 2" key="1">
    <citation type="submission" date="2018-07" db="EMBL/GenBank/DDBJ databases">
        <title>Genome analysis of Runella aurantiaca.</title>
        <authorList>
            <person name="Yang X."/>
        </authorList>
    </citation>
    <scope>NUCLEOTIDE SEQUENCE [LARGE SCALE GENOMIC DNA]</scope>
    <source>
        <strain evidence="1 2">YX9</strain>
    </source>
</reference>
<organism evidence="1 2">
    <name type="scientific">Runella aurantiaca</name>
    <dbReference type="NCBI Taxonomy" id="2282308"/>
    <lineage>
        <taxon>Bacteria</taxon>
        <taxon>Pseudomonadati</taxon>
        <taxon>Bacteroidota</taxon>
        <taxon>Cytophagia</taxon>
        <taxon>Cytophagales</taxon>
        <taxon>Spirosomataceae</taxon>
        <taxon>Runella</taxon>
    </lineage>
</organism>
<evidence type="ECO:0000313" key="2">
    <source>
        <dbReference type="Proteomes" id="UP000253141"/>
    </source>
</evidence>